<dbReference type="Gene3D" id="1.25.40.10">
    <property type="entry name" value="Tetratricopeptide repeat domain"/>
    <property type="match status" value="2"/>
</dbReference>
<name>A0AAV2CIS1_9ROSI</name>
<dbReference type="NCBIfam" id="TIGR00756">
    <property type="entry name" value="PPR"/>
    <property type="match status" value="2"/>
</dbReference>
<evidence type="ECO:0000259" key="3">
    <source>
        <dbReference type="Pfam" id="PF23276"/>
    </source>
</evidence>
<dbReference type="Pfam" id="PF23276">
    <property type="entry name" value="TPR_24"/>
    <property type="match status" value="1"/>
</dbReference>
<evidence type="ECO:0000256" key="2">
    <source>
        <dbReference type="PROSITE-ProRule" id="PRU00708"/>
    </source>
</evidence>
<dbReference type="InterPro" id="IPR057027">
    <property type="entry name" value="TPR_mt"/>
</dbReference>
<dbReference type="EMBL" id="OZ034813">
    <property type="protein sequence ID" value="CAL1355851.1"/>
    <property type="molecule type" value="Genomic_DNA"/>
</dbReference>
<sequence length="719" mass="81836">MNLKRIVNRQSVKNFSIFYGRFISPYRSNGYRDISTVSACAPSSSNFDGSQLPRDHHSTKPNFLFTRHLHSAASSQPELKPHFSSFAPKLDSHEDDGTTNEFLSRFAWIMRKKLSEAYPECDKPTVDSMLLVIVEKVVYEMEKGSLDRMLGSDISSEEFSEDLWRTVWEVSNSVVEDMDKERKKEKMKHFLQDEEVKEMCRFAGEIGLQGDMLRELRFKWAREKMEEADFYESLKRLREEEREQEKVGAEGETTAVEEALVTEESVKVVDLPKRHGKIKYKIYGLDLSDSKWGEVADKVHEAGEAIWPHEPKPISGKCKLVAEKIMSLKVEDDPSALLTEYKELQEPRKVDWIELLRQLKERDSNLHLKVAEHLLSETSFQANIRDYSNLIAAYAEENHIEDAERILRKMEYNGILPDISTAKSLTLMYSKAGDLDKARQAYETYSSHGFKLDMKVYQSMIMAYIKAGQPGLGEQLLREMETKESKVPEEIYMALLASYSEQGNAVGAARISGTMQFSGVKPTLESCTWVIEAYAREGNPDMARNNFDQLMRNGLKPDDRCVAGMIAAYKKKNLLDKALNLLLQLEGDVGFEPGVATYTVLIDWLGKMGLIDEVEQLLGKIANLGEAPLKIQVILCDMYARAKMEKKALQSLGVLEAKKEQLGADDFERVINGLIVGEFGEEAKRIGEMMLAQGHTQSESLKIALATRALKWNRTSRRY</sequence>
<feature type="repeat" description="PPR" evidence="2">
    <location>
        <begin position="453"/>
        <end position="487"/>
    </location>
</feature>
<evidence type="ECO:0000313" key="5">
    <source>
        <dbReference type="Proteomes" id="UP001497516"/>
    </source>
</evidence>
<evidence type="ECO:0000313" key="4">
    <source>
        <dbReference type="EMBL" id="CAL1355851.1"/>
    </source>
</evidence>
<gene>
    <name evidence="4" type="ORF">LTRI10_LOCUS3583</name>
</gene>
<reference evidence="4 5" key="1">
    <citation type="submission" date="2024-04" db="EMBL/GenBank/DDBJ databases">
        <authorList>
            <person name="Fracassetti M."/>
        </authorList>
    </citation>
    <scope>NUCLEOTIDE SEQUENCE [LARGE SCALE GENOMIC DNA]</scope>
</reference>
<keyword evidence="5" id="KW-1185">Reference proteome</keyword>
<feature type="domain" description="Pentatricopeptide repeat-containing protein-mitochondrial" evidence="3">
    <location>
        <begin position="363"/>
        <end position="469"/>
    </location>
</feature>
<feature type="repeat" description="PPR" evidence="2">
    <location>
        <begin position="383"/>
        <end position="417"/>
    </location>
</feature>
<dbReference type="PROSITE" id="PS51375">
    <property type="entry name" value="PPR"/>
    <property type="match status" value="4"/>
</dbReference>
<dbReference type="InterPro" id="IPR011990">
    <property type="entry name" value="TPR-like_helical_dom_sf"/>
</dbReference>
<keyword evidence="1" id="KW-0677">Repeat</keyword>
<evidence type="ECO:0000256" key="1">
    <source>
        <dbReference type="ARBA" id="ARBA00022737"/>
    </source>
</evidence>
<accession>A0AAV2CIS1</accession>
<dbReference type="PANTHER" id="PTHR46862">
    <property type="entry name" value="OS07G0661900 PROTEIN"/>
    <property type="match status" value="1"/>
</dbReference>
<dbReference type="Proteomes" id="UP001497516">
    <property type="component" value="Chromosome 1"/>
</dbReference>
<dbReference type="InterPro" id="IPR002885">
    <property type="entry name" value="PPR_rpt"/>
</dbReference>
<proteinExistence type="predicted"/>
<feature type="repeat" description="PPR" evidence="2">
    <location>
        <begin position="523"/>
        <end position="557"/>
    </location>
</feature>
<dbReference type="Pfam" id="PF01535">
    <property type="entry name" value="PPR"/>
    <property type="match status" value="1"/>
</dbReference>
<protein>
    <recommendedName>
        <fullName evidence="3">Pentatricopeptide repeat-containing protein-mitochondrial domain-containing protein</fullName>
    </recommendedName>
</protein>
<dbReference type="AlphaFoldDB" id="A0AAV2CIS1"/>
<dbReference type="PANTHER" id="PTHR46862:SF2">
    <property type="entry name" value="OS02G0611400 PROTEIN"/>
    <property type="match status" value="1"/>
</dbReference>
<feature type="repeat" description="PPR" evidence="2">
    <location>
        <begin position="594"/>
        <end position="628"/>
    </location>
</feature>
<organism evidence="4 5">
    <name type="scientific">Linum trigynum</name>
    <dbReference type="NCBI Taxonomy" id="586398"/>
    <lineage>
        <taxon>Eukaryota</taxon>
        <taxon>Viridiplantae</taxon>
        <taxon>Streptophyta</taxon>
        <taxon>Embryophyta</taxon>
        <taxon>Tracheophyta</taxon>
        <taxon>Spermatophyta</taxon>
        <taxon>Magnoliopsida</taxon>
        <taxon>eudicotyledons</taxon>
        <taxon>Gunneridae</taxon>
        <taxon>Pentapetalae</taxon>
        <taxon>rosids</taxon>
        <taxon>fabids</taxon>
        <taxon>Malpighiales</taxon>
        <taxon>Linaceae</taxon>
        <taxon>Linum</taxon>
    </lineage>
</organism>